<dbReference type="EMBL" id="RSCM01000023">
    <property type="protein sequence ID" value="RUS92810.1"/>
    <property type="molecule type" value="Genomic_DNA"/>
</dbReference>
<feature type="repeat" description="TPR" evidence="3">
    <location>
        <begin position="521"/>
        <end position="554"/>
    </location>
</feature>
<feature type="repeat" description="TPR" evidence="3">
    <location>
        <begin position="589"/>
        <end position="622"/>
    </location>
</feature>
<dbReference type="PANTHER" id="PTHR44943:SF4">
    <property type="entry name" value="TPR REPEAT-CONTAINING PROTEIN MJ0798"/>
    <property type="match status" value="1"/>
</dbReference>
<dbReference type="PROSITE" id="PS50005">
    <property type="entry name" value="TPR"/>
    <property type="match status" value="9"/>
</dbReference>
<accession>A0A3S1A3M4</accession>
<evidence type="ECO:0000256" key="4">
    <source>
        <dbReference type="SAM" id="Phobius"/>
    </source>
</evidence>
<feature type="repeat" description="TPR" evidence="3">
    <location>
        <begin position="691"/>
        <end position="724"/>
    </location>
</feature>
<feature type="repeat" description="TPR" evidence="3">
    <location>
        <begin position="555"/>
        <end position="588"/>
    </location>
</feature>
<reference evidence="5 6" key="1">
    <citation type="journal article" date="2019" name="Genome Biol. Evol.">
        <title>Day and night: Metabolic profiles and evolutionary relationships of six axenic non-marine cyanobacteria.</title>
        <authorList>
            <person name="Will S.E."/>
            <person name="Henke P."/>
            <person name="Boedeker C."/>
            <person name="Huang S."/>
            <person name="Brinkmann H."/>
            <person name="Rohde M."/>
            <person name="Jarek M."/>
            <person name="Friedl T."/>
            <person name="Seufert S."/>
            <person name="Schumacher M."/>
            <person name="Overmann J."/>
            <person name="Neumann-Schaal M."/>
            <person name="Petersen J."/>
        </authorList>
    </citation>
    <scope>NUCLEOTIDE SEQUENCE [LARGE SCALE GENOMIC DNA]</scope>
    <source>
        <strain evidence="5 6">SAG 1403-4b</strain>
    </source>
</reference>
<feature type="transmembrane region" description="Helical" evidence="4">
    <location>
        <begin position="38"/>
        <end position="59"/>
    </location>
</feature>
<dbReference type="SUPFAM" id="SSF52540">
    <property type="entry name" value="P-loop containing nucleoside triphosphate hydrolases"/>
    <property type="match status" value="1"/>
</dbReference>
<feature type="repeat" description="TPR" evidence="3">
    <location>
        <begin position="623"/>
        <end position="656"/>
    </location>
</feature>
<feature type="repeat" description="TPR" evidence="3">
    <location>
        <begin position="759"/>
        <end position="792"/>
    </location>
</feature>
<evidence type="ECO:0000256" key="3">
    <source>
        <dbReference type="PROSITE-ProRule" id="PRU00339"/>
    </source>
</evidence>
<name>A0A3S1A3M4_ANAVA</name>
<keyword evidence="4" id="KW-0812">Transmembrane</keyword>
<protein>
    <submittedName>
        <fullName evidence="5">Uncharacterized protein</fullName>
    </submittedName>
</protein>
<dbReference type="InterPro" id="IPR027417">
    <property type="entry name" value="P-loop_NTPase"/>
</dbReference>
<dbReference type="InterPro" id="IPR011990">
    <property type="entry name" value="TPR-like_helical_dom_sf"/>
</dbReference>
<organism evidence="5 6">
    <name type="scientific">Trichormus variabilis SAG 1403-4b</name>
    <dbReference type="NCBI Taxonomy" id="447716"/>
    <lineage>
        <taxon>Bacteria</taxon>
        <taxon>Bacillati</taxon>
        <taxon>Cyanobacteriota</taxon>
        <taxon>Cyanophyceae</taxon>
        <taxon>Nostocales</taxon>
        <taxon>Nostocaceae</taxon>
        <taxon>Trichormus</taxon>
    </lineage>
</organism>
<keyword evidence="4" id="KW-1133">Transmembrane helix</keyword>
<feature type="repeat" description="TPR" evidence="3">
    <location>
        <begin position="657"/>
        <end position="690"/>
    </location>
</feature>
<comment type="caution">
    <text evidence="5">The sequence shown here is derived from an EMBL/GenBank/DDBJ whole genome shotgun (WGS) entry which is preliminary data.</text>
</comment>
<dbReference type="RefSeq" id="WP_241993612.1">
    <property type="nucleotide sequence ID" value="NZ_RSCM01000023.1"/>
</dbReference>
<dbReference type="Gene3D" id="1.25.40.10">
    <property type="entry name" value="Tetratricopeptide repeat domain"/>
    <property type="match status" value="4"/>
</dbReference>
<dbReference type="AlphaFoldDB" id="A0A3S1A3M4"/>
<feature type="repeat" description="TPR" evidence="3">
    <location>
        <begin position="487"/>
        <end position="520"/>
    </location>
</feature>
<dbReference type="Proteomes" id="UP000276103">
    <property type="component" value="Unassembled WGS sequence"/>
</dbReference>
<gene>
    <name evidence="5" type="ORF">DSM107003_47630</name>
</gene>
<evidence type="ECO:0000256" key="1">
    <source>
        <dbReference type="ARBA" id="ARBA00022737"/>
    </source>
</evidence>
<evidence type="ECO:0000313" key="6">
    <source>
        <dbReference type="Proteomes" id="UP000276103"/>
    </source>
</evidence>
<evidence type="ECO:0000256" key="2">
    <source>
        <dbReference type="ARBA" id="ARBA00022803"/>
    </source>
</evidence>
<keyword evidence="2 3" id="KW-0802">TPR repeat</keyword>
<dbReference type="PROSITE" id="PS50293">
    <property type="entry name" value="TPR_REGION"/>
    <property type="match status" value="2"/>
</dbReference>
<dbReference type="SUPFAM" id="SSF48439">
    <property type="entry name" value="Protein prenylyltransferase"/>
    <property type="match status" value="2"/>
</dbReference>
<dbReference type="InterPro" id="IPR019734">
    <property type="entry name" value="TPR_rpt"/>
</dbReference>
<evidence type="ECO:0000313" key="5">
    <source>
        <dbReference type="EMBL" id="RUS92810.1"/>
    </source>
</evidence>
<feature type="repeat" description="TPR" evidence="3">
    <location>
        <begin position="725"/>
        <end position="758"/>
    </location>
</feature>
<dbReference type="Pfam" id="PF13432">
    <property type="entry name" value="TPR_16"/>
    <property type="match status" value="3"/>
</dbReference>
<dbReference type="Pfam" id="PF00515">
    <property type="entry name" value="TPR_1"/>
    <property type="match status" value="1"/>
</dbReference>
<sequence>MYVATNTPMNNQAFYIWLQQCQDLWDQIQHFIVNNKDIFIVSFGTGSLLAIVRFIWWVVQQNRKRKLLPDTFPFEVIKPQSNALQILLGGNENDPLADYKIPYQDRVPGRNTQDELKQKLDQHRWLLILAPTGWGKTREAANLADRLNNEGWTILKLKRGEWLEAPPILPEDKIGTDRKLLFFLDDLNNKMFGGRIEQSPKADDPLQPLNKPLQERLFNTLEAYEKLCRKEDIRIIATARNEKEREFPDEPSEWEKLEFDKYSFWKRFEIYNLPEPNEEAIIGVLRETIHQANIQANPDDYSRIAQRNDRTFRNIVENLRSTKNYDRFLTIDNFRDTLNGTWEERYQKTIKKYPVAIYIYDAVELLQKMGIKLYPFTVEPTAQMMVDGNLLRQIWHWWQIRTTLPYLISVEGILKPRDGQVEAKGKQIEVEQYISKLLNLLLKIAKKYPTEMLTSLFKFGYKADFLRRDKEAIVVWEAALKIKPDLYELWYNKGVALFNLKQYTEAIAAYEAGLKIKPDDHEAWHNKGNTLANLGQYAEAIAAYEEAIKIKSDDHESWNHKGNALANLGRNEEAIAAWDATLKIQPNDYEAWNNKGCMLFNLGRNEEAIAAYDAALNIKPDRDKTWNHKGVALANLERNEEAIAAYDAALNIKPDKDGVWCNKGLALANLGQYAEAITAWDAALNIKPDKDGVWYNKGVTLAKLGNYEEAITAYDAALNIKPDDYKVWNNKAVALTKLGNYVEAIAACDKSLNIKPDQDGVWYCKAGCYAMLENVDQAIYNLQQAIHLNPEEYRELVKSHSVFDNIRNDERFQVLLQE</sequence>
<keyword evidence="1" id="KW-0677">Repeat</keyword>
<dbReference type="SMART" id="SM00028">
    <property type="entry name" value="TPR"/>
    <property type="match status" value="10"/>
</dbReference>
<dbReference type="Pfam" id="PF13181">
    <property type="entry name" value="TPR_8"/>
    <property type="match status" value="1"/>
</dbReference>
<dbReference type="NCBIfam" id="NF047558">
    <property type="entry name" value="TPR_END_plus"/>
    <property type="match status" value="1"/>
</dbReference>
<dbReference type="PANTHER" id="PTHR44943">
    <property type="entry name" value="CELLULOSE SYNTHASE OPERON PROTEIN C"/>
    <property type="match status" value="1"/>
</dbReference>
<keyword evidence="4" id="KW-0472">Membrane</keyword>
<dbReference type="InterPro" id="IPR051685">
    <property type="entry name" value="Ycf3/AcsC/BcsC/TPR_MFPF"/>
</dbReference>
<keyword evidence="6" id="KW-1185">Reference proteome</keyword>
<proteinExistence type="predicted"/>